<gene>
    <name evidence="1" type="ORF">VC1_10</name>
</gene>
<evidence type="ECO:0000313" key="1">
    <source>
        <dbReference type="EMBL" id="WEY17673.1"/>
    </source>
</evidence>
<sequence>MDYRNISNMATDGIAFFSDDNGDFECITQQGSVEIVNGVEVEKPEIKTTIYGLVRAPRTREIDGDRIIATDKLGVFNNAVELKNGYHVIINGERYIIKETRPIRPTGTTVAYRPIMRRVAVHV</sequence>
<reference evidence="1" key="1">
    <citation type="submission" date="2020-04" db="EMBL/GenBank/DDBJ databases">
        <authorList>
            <person name="Kumar P."/>
            <person name="Meghvansi M.K."/>
            <person name="Kamboj D.V."/>
        </authorList>
    </citation>
    <scope>NUCLEOTIDE SEQUENCE [LARGE SCALE GENOMIC DNA]</scope>
</reference>
<evidence type="ECO:0000313" key="2">
    <source>
        <dbReference type="Proteomes" id="UP000509462"/>
    </source>
</evidence>
<accession>A0A9X9SED5</accession>
<dbReference type="EMBL" id="MT360682">
    <property type="protein sequence ID" value="WEY17673.1"/>
    <property type="molecule type" value="Genomic_DNA"/>
</dbReference>
<dbReference type="Proteomes" id="UP000509462">
    <property type="component" value="Segment"/>
</dbReference>
<keyword evidence="2" id="KW-1185">Reference proteome</keyword>
<name>A0A9X9SED5_9CAUD</name>
<protein>
    <submittedName>
        <fullName evidence="1">Uncharacterized protein</fullName>
    </submittedName>
</protein>
<proteinExistence type="predicted"/>
<organism evidence="1 2">
    <name type="scientific">Vibrio phage Vc1</name>
    <dbReference type="NCBI Taxonomy" id="1480731"/>
    <lineage>
        <taxon>Viruses</taxon>
        <taxon>Duplodnaviria</taxon>
        <taxon>Heunggongvirae</taxon>
        <taxon>Uroviricota</taxon>
        <taxon>Caudoviricetes</taxon>
        <taxon>Drexlerviridae</taxon>
        <taxon>Jhansiroadvirus</taxon>
        <taxon>Jhansiroadvirus gwaliVC1</taxon>
    </lineage>
</organism>